<proteinExistence type="predicted"/>
<name>A0A1Y2PFP7_9FLAO</name>
<protein>
    <recommendedName>
        <fullName evidence="1">Replication-associated protein ORF2/G2P domain-containing protein</fullName>
    </recommendedName>
</protein>
<reference evidence="2 3" key="1">
    <citation type="submission" date="2015-03" db="EMBL/GenBank/DDBJ databases">
        <title>Genome sequence of Tenacibaculum sp. S2-2, isolated from intestinal microbiota of sea cucumber, Apostichopus japonicas.</title>
        <authorList>
            <person name="Shao Z."/>
            <person name="Wang L."/>
            <person name="Li X."/>
        </authorList>
    </citation>
    <scope>NUCLEOTIDE SEQUENCE [LARGE SCALE GENOMIC DNA]</scope>
    <source>
        <strain evidence="2 3">S2-2</strain>
    </source>
</reference>
<evidence type="ECO:0000313" key="3">
    <source>
        <dbReference type="Proteomes" id="UP000194221"/>
    </source>
</evidence>
<feature type="domain" description="Replication-associated protein ORF2/G2P" evidence="1">
    <location>
        <begin position="123"/>
        <end position="239"/>
    </location>
</feature>
<dbReference type="AlphaFoldDB" id="A0A1Y2PFP7"/>
<keyword evidence="3" id="KW-1185">Reference proteome</keyword>
<dbReference type="InParanoid" id="A0A1Y2PFP7"/>
<comment type="caution">
    <text evidence="2">The sequence shown here is derived from an EMBL/GenBank/DDBJ whole genome shotgun (WGS) entry which is preliminary data.</text>
</comment>
<dbReference type="Pfam" id="PF23343">
    <property type="entry name" value="REP_ORF2-G2P"/>
    <property type="match status" value="1"/>
</dbReference>
<dbReference type="InterPro" id="IPR056906">
    <property type="entry name" value="ORF2/G2P_dom"/>
</dbReference>
<accession>A0A1Y2PFP7</accession>
<dbReference type="EMBL" id="LAPZ01000001">
    <property type="protein sequence ID" value="OSY89313.1"/>
    <property type="molecule type" value="Genomic_DNA"/>
</dbReference>
<dbReference type="STRING" id="1635173.WH52_01350"/>
<dbReference type="Proteomes" id="UP000194221">
    <property type="component" value="Unassembled WGS sequence"/>
</dbReference>
<evidence type="ECO:0000313" key="2">
    <source>
        <dbReference type="EMBL" id="OSY89313.1"/>
    </source>
</evidence>
<evidence type="ECO:0000259" key="1">
    <source>
        <dbReference type="Pfam" id="PF23343"/>
    </source>
</evidence>
<gene>
    <name evidence="2" type="ORF">WH52_01350</name>
</gene>
<organism evidence="2 3">
    <name type="scientific">Tenacibaculum holothuriorum</name>
    <dbReference type="NCBI Taxonomy" id="1635173"/>
    <lineage>
        <taxon>Bacteria</taxon>
        <taxon>Pseudomonadati</taxon>
        <taxon>Bacteroidota</taxon>
        <taxon>Flavobacteriia</taxon>
        <taxon>Flavobacteriales</taxon>
        <taxon>Flavobacteriaceae</taxon>
        <taxon>Tenacibaculum</taxon>
    </lineage>
</organism>
<sequence>MSVRHDKIVQYFDVSVLDFKRNPNKDALKQNSNSVYKDALKKMTNIEEIPVKFDDVSEYVKSCKHFYDLHKDKSAKQNIQLKEFGTMSKAQIKNARKCIENMVATVLMNYDKNISYKEQSYLSFLTLTLPVKQRHTDKVFRKLLIRLIENLTKTYEVKHYVWRAEPQENGNIHFHVLLDRFVDKDKVNTLWCKQLNKLGYVDFYKQRKNTDKEPPAANILSLKKVKNTVNYLLKYMTKPEKDKRPIMGQIWGAANITKKLEYPKFYETEESFNDINQIIRKKHVKCVLSDDYFSVYSGNIFEIVKKLYKKTWSCIKRHYKFIHSLTVDKIEYFKENPIVRHEKAKEYENATQFTKRISEEQQKVRKLNFIEANKQALKKFKENYLKKYGGFDQNQLQFTTL</sequence>